<dbReference type="InterPro" id="IPR050238">
    <property type="entry name" value="DNA_Rep/Repair_Clamp_Loader"/>
</dbReference>
<protein>
    <submittedName>
        <fullName evidence="2">DNA polymerase III subunit tau</fullName>
        <ecNumber evidence="2">2.7.7.7</ecNumber>
    </submittedName>
</protein>
<dbReference type="PANTHER" id="PTHR11669:SF8">
    <property type="entry name" value="DNA POLYMERASE III SUBUNIT DELTA"/>
    <property type="match status" value="1"/>
</dbReference>
<keyword evidence="2" id="KW-0808">Transferase</keyword>
<dbReference type="GO" id="GO:0003887">
    <property type="term" value="F:DNA-directed DNA polymerase activity"/>
    <property type="evidence" value="ECO:0007669"/>
    <property type="project" value="UniProtKB-EC"/>
</dbReference>
<dbReference type="NCBIfam" id="NF005677">
    <property type="entry name" value="PRK07471.1"/>
    <property type="match status" value="1"/>
</dbReference>
<dbReference type="SUPFAM" id="SSF52540">
    <property type="entry name" value="P-loop containing nucleoside triphosphate hydrolases"/>
    <property type="match status" value="1"/>
</dbReference>
<dbReference type="Proteomes" id="UP000201838">
    <property type="component" value="Unassembled WGS sequence"/>
</dbReference>
<dbReference type="Pfam" id="PF13177">
    <property type="entry name" value="DNA_pol3_delta2"/>
    <property type="match status" value="1"/>
</dbReference>
<reference evidence="2 3" key="1">
    <citation type="submission" date="2017-05" db="EMBL/GenBank/DDBJ databases">
        <authorList>
            <person name="Song R."/>
            <person name="Chenine A.L."/>
            <person name="Ruprecht R.M."/>
        </authorList>
    </citation>
    <scope>NUCLEOTIDE SEQUENCE [LARGE SCALE GENOMIC DNA]</scope>
    <source>
        <strain evidence="2 3">CECT 8489</strain>
    </source>
</reference>
<dbReference type="EMBL" id="FXXQ01000006">
    <property type="protein sequence ID" value="SMX24024.1"/>
    <property type="molecule type" value="Genomic_DNA"/>
</dbReference>
<proteinExistence type="predicted"/>
<dbReference type="InterPro" id="IPR027417">
    <property type="entry name" value="P-loop_NTPase"/>
</dbReference>
<dbReference type="RefSeq" id="WP_093973977.1">
    <property type="nucleotide sequence ID" value="NZ_FXXQ01000006.1"/>
</dbReference>
<evidence type="ECO:0000313" key="3">
    <source>
        <dbReference type="Proteomes" id="UP000201838"/>
    </source>
</evidence>
<dbReference type="Gene3D" id="3.40.50.300">
    <property type="entry name" value="P-loop containing nucleotide triphosphate hydrolases"/>
    <property type="match status" value="1"/>
</dbReference>
<organism evidence="2 3">
    <name type="scientific">Boseongicola aestuarii</name>
    <dbReference type="NCBI Taxonomy" id="1470561"/>
    <lineage>
        <taxon>Bacteria</taxon>
        <taxon>Pseudomonadati</taxon>
        <taxon>Pseudomonadota</taxon>
        <taxon>Alphaproteobacteria</taxon>
        <taxon>Rhodobacterales</taxon>
        <taxon>Paracoccaceae</taxon>
        <taxon>Boseongicola</taxon>
    </lineage>
</organism>
<name>A0A238J294_9RHOB</name>
<sequence length="371" mass="39682">MTEDDLPEADRADGAPHPRETAQVYGHDDAKAQLLEAVTGTRMHHAWLITGPKGVGKATLAWSLARFLIATPPETDDAGLFGDTPKPTSLDIAADHPVARRMAALSEPGLLLIRRVWDKDKKRLKGQITVDEVRKLGAFFGLSSTDGGRRVVIVDSIDDMNPSAANALLKVLEEPPKNAVLLLVSHAPARLLPTIRSRCRELRLPALQTDALAQALAQAGHPDPDPALAPLAGGSVGEAIRLATQNGPALYGEILALLATCPNLDRPRTQAFAEHITQRGKDDRLAVALNLLDLALSRTARAGTGLAPESATPDEPDILKRLAPDPKSAQKWAALQQDLSQRIGHGRAVNVDAQSLVLDAFLKINETASRP</sequence>
<gene>
    <name evidence="2" type="primary">dnaX_2</name>
    <name evidence="2" type="ORF">BOA8489_02138</name>
</gene>
<keyword evidence="3" id="KW-1185">Reference proteome</keyword>
<dbReference type="GO" id="GO:0009360">
    <property type="term" value="C:DNA polymerase III complex"/>
    <property type="evidence" value="ECO:0007669"/>
    <property type="project" value="TreeGrafter"/>
</dbReference>
<dbReference type="GO" id="GO:0006261">
    <property type="term" value="P:DNA-templated DNA replication"/>
    <property type="evidence" value="ECO:0007669"/>
    <property type="project" value="TreeGrafter"/>
</dbReference>
<evidence type="ECO:0000313" key="2">
    <source>
        <dbReference type="EMBL" id="SMX24024.1"/>
    </source>
</evidence>
<dbReference type="AlphaFoldDB" id="A0A238J294"/>
<dbReference type="OrthoDB" id="9811073at2"/>
<evidence type="ECO:0000256" key="1">
    <source>
        <dbReference type="SAM" id="MobiDB-lite"/>
    </source>
</evidence>
<feature type="region of interest" description="Disordered" evidence="1">
    <location>
        <begin position="1"/>
        <end position="28"/>
    </location>
</feature>
<accession>A0A238J294</accession>
<dbReference type="EC" id="2.7.7.7" evidence="2"/>
<dbReference type="PANTHER" id="PTHR11669">
    <property type="entry name" value="REPLICATION FACTOR C / DNA POLYMERASE III GAMMA-TAU SUBUNIT"/>
    <property type="match status" value="1"/>
</dbReference>
<keyword evidence="2" id="KW-0548">Nucleotidyltransferase</keyword>
<feature type="compositionally biased region" description="Basic and acidic residues" evidence="1">
    <location>
        <begin position="8"/>
        <end position="28"/>
    </location>
</feature>